<evidence type="ECO:0000313" key="2">
    <source>
        <dbReference type="Proteomes" id="UP000320386"/>
    </source>
</evidence>
<sequence length="571" mass="63299">MNSGTRTIPDTPAVVVSQSVQVPPRRRKSRVLSVTASGNLAKRVLLSYERLLMSPYTAEEIFTHTPGYEWPGDYEGRALLAASRLSATSGMAHPLVETLDKGWERHVNRQGYFGAIVSSGLADEQQLSSHGWVLRGLGAAYDVTGDPRWLVRGRRVVDGLTQGLKGLIASYPLTPPSSGDRSGLHAGHLSQAIDGWRISTDVGCAFIFLDGLTSFYRHYASEELRDLISAMAERFLLIDVVQAQAQTHATLTACRALLRAARILNRPDLIDSVESRFDLYLQYGSTALYQNQNWFGRPSWTEPCAIVDAMMVAEHLWQAKGQFRHLKALHGIWYSGLGHAQRCNGGYGCDSCVGVRGHHVGISTPEAPWCCTMRGADGLAYAAASALRVVDKQISLGLLESVQAELSLGGERLQLKIDSGYPREGRLVVEVLSSSISESICWRLPVLDDEDPIIRIDGIAHPVERVGQWSVFEFMPKAGSRIECTWRMAWTLDAWSHDSDRVRIQWGPLVLGSYSMPWLIGDQLHPERLEVSEPATLIDRVSGAVLRPLDDMVHRSMPDSTYQRQVLFRRG</sequence>
<dbReference type="GO" id="GO:0005975">
    <property type="term" value="P:carbohydrate metabolic process"/>
    <property type="evidence" value="ECO:0007669"/>
    <property type="project" value="InterPro"/>
</dbReference>
<protein>
    <recommendedName>
        <fullName evidence="3">Non-reducing end beta-L-arabinofuranosidase</fullName>
    </recommendedName>
</protein>
<evidence type="ECO:0000313" key="1">
    <source>
        <dbReference type="EMBL" id="QDU72640.1"/>
    </source>
</evidence>
<name>A0A518C090_9BACT</name>
<dbReference type="SUPFAM" id="SSF48208">
    <property type="entry name" value="Six-hairpin glycosidases"/>
    <property type="match status" value="1"/>
</dbReference>
<organism evidence="1 2">
    <name type="scientific">Mucisphaera calidilacus</name>
    <dbReference type="NCBI Taxonomy" id="2527982"/>
    <lineage>
        <taxon>Bacteria</taxon>
        <taxon>Pseudomonadati</taxon>
        <taxon>Planctomycetota</taxon>
        <taxon>Phycisphaerae</taxon>
        <taxon>Phycisphaerales</taxon>
        <taxon>Phycisphaeraceae</taxon>
        <taxon>Mucisphaera</taxon>
    </lineage>
</organism>
<dbReference type="Proteomes" id="UP000320386">
    <property type="component" value="Chromosome"/>
</dbReference>
<proteinExistence type="predicted"/>
<dbReference type="OrthoDB" id="224275at2"/>
<dbReference type="InterPro" id="IPR008928">
    <property type="entry name" value="6-hairpin_glycosidase_sf"/>
</dbReference>
<reference evidence="1 2" key="1">
    <citation type="submission" date="2019-02" db="EMBL/GenBank/DDBJ databases">
        <title>Deep-cultivation of Planctomycetes and their phenomic and genomic characterization uncovers novel biology.</title>
        <authorList>
            <person name="Wiegand S."/>
            <person name="Jogler M."/>
            <person name="Boedeker C."/>
            <person name="Pinto D."/>
            <person name="Vollmers J."/>
            <person name="Rivas-Marin E."/>
            <person name="Kohn T."/>
            <person name="Peeters S.H."/>
            <person name="Heuer A."/>
            <person name="Rast P."/>
            <person name="Oberbeckmann S."/>
            <person name="Bunk B."/>
            <person name="Jeske O."/>
            <person name="Meyerdierks A."/>
            <person name="Storesund J.E."/>
            <person name="Kallscheuer N."/>
            <person name="Luecker S."/>
            <person name="Lage O.M."/>
            <person name="Pohl T."/>
            <person name="Merkel B.J."/>
            <person name="Hornburger P."/>
            <person name="Mueller R.-W."/>
            <person name="Bruemmer F."/>
            <person name="Labrenz M."/>
            <person name="Spormann A.M."/>
            <person name="Op den Camp H."/>
            <person name="Overmann J."/>
            <person name="Amann R."/>
            <person name="Jetten M.S.M."/>
            <person name="Mascher T."/>
            <person name="Medema M.H."/>
            <person name="Devos D.P."/>
            <person name="Kaster A.-K."/>
            <person name="Ovreas L."/>
            <person name="Rohde M."/>
            <person name="Galperin M.Y."/>
            <person name="Jogler C."/>
        </authorList>
    </citation>
    <scope>NUCLEOTIDE SEQUENCE [LARGE SCALE GENOMIC DNA]</scope>
    <source>
        <strain evidence="1 2">Pan265</strain>
    </source>
</reference>
<evidence type="ECO:0008006" key="3">
    <source>
        <dbReference type="Google" id="ProtNLM"/>
    </source>
</evidence>
<dbReference type="AlphaFoldDB" id="A0A518C090"/>
<accession>A0A518C090</accession>
<dbReference type="KEGG" id="mcad:Pan265_25120"/>
<dbReference type="RefSeq" id="WP_145446808.1">
    <property type="nucleotide sequence ID" value="NZ_CP036280.1"/>
</dbReference>
<gene>
    <name evidence="1" type="ORF">Pan265_25120</name>
</gene>
<keyword evidence="2" id="KW-1185">Reference proteome</keyword>
<dbReference type="EMBL" id="CP036280">
    <property type="protein sequence ID" value="QDU72640.1"/>
    <property type="molecule type" value="Genomic_DNA"/>
</dbReference>